<dbReference type="InterPro" id="IPR043917">
    <property type="entry name" value="DUF5753"/>
</dbReference>
<evidence type="ECO:0000313" key="3">
    <source>
        <dbReference type="Proteomes" id="UP000266677"/>
    </source>
</evidence>
<gene>
    <name evidence="2" type="ORF">D5S18_06770</name>
</gene>
<dbReference type="RefSeq" id="WP_120038945.1">
    <property type="nucleotide sequence ID" value="NZ_QZFU01000014.1"/>
</dbReference>
<dbReference type="Pfam" id="PF19054">
    <property type="entry name" value="DUF5753"/>
    <property type="match status" value="1"/>
</dbReference>
<organism evidence="2 3">
    <name type="scientific">Nocardia panacis</name>
    <dbReference type="NCBI Taxonomy" id="2340916"/>
    <lineage>
        <taxon>Bacteria</taxon>
        <taxon>Bacillati</taxon>
        <taxon>Actinomycetota</taxon>
        <taxon>Actinomycetes</taxon>
        <taxon>Mycobacteriales</taxon>
        <taxon>Nocardiaceae</taxon>
        <taxon>Nocardia</taxon>
    </lineage>
</organism>
<keyword evidence="3" id="KW-1185">Reference proteome</keyword>
<proteinExistence type="predicted"/>
<protein>
    <submittedName>
        <fullName evidence="2">DNA-binding protein</fullName>
    </submittedName>
</protein>
<reference evidence="2 3" key="1">
    <citation type="submission" date="2018-09" db="EMBL/GenBank/DDBJ databases">
        <title>YIM PH21274 draft genome.</title>
        <authorList>
            <person name="Miao C."/>
        </authorList>
    </citation>
    <scope>NUCLEOTIDE SEQUENCE [LARGE SCALE GENOMIC DNA]</scope>
    <source>
        <strain evidence="2 3">YIM PH 21724</strain>
    </source>
</reference>
<accession>A0A3A4KCJ1</accession>
<dbReference type="Proteomes" id="UP000266677">
    <property type="component" value="Unassembled WGS sequence"/>
</dbReference>
<evidence type="ECO:0000259" key="1">
    <source>
        <dbReference type="Pfam" id="PF19054"/>
    </source>
</evidence>
<dbReference type="OrthoDB" id="4534176at2"/>
<keyword evidence="2" id="KW-0238">DNA-binding</keyword>
<feature type="domain" description="DUF5753" evidence="1">
    <location>
        <begin position="38"/>
        <end position="206"/>
    </location>
</feature>
<sequence>MKPGWLRKSLGHGAIGGYTPWRRLLANGFAPVQGRLQGEEAAAQSLRWYSPDLVPGILQTRDYATAVLRTCIEFLDGPTDLVAAVDARMRRRTVLLDEGHRFHFLVGEQALYRTLGDDRIMLQQLEYLFETLHAPRTTVGIIPLTAEFCCPATGFVLRDRTIAEIETVSAALSVTDAQEVALYERAFDLLAARAVSGDGARALIEQAQQAR</sequence>
<dbReference type="GO" id="GO:0003677">
    <property type="term" value="F:DNA binding"/>
    <property type="evidence" value="ECO:0007669"/>
    <property type="project" value="UniProtKB-KW"/>
</dbReference>
<comment type="caution">
    <text evidence="2">The sequence shown here is derived from an EMBL/GenBank/DDBJ whole genome shotgun (WGS) entry which is preliminary data.</text>
</comment>
<dbReference type="AlphaFoldDB" id="A0A3A4KCJ1"/>
<dbReference type="EMBL" id="QZFU01000014">
    <property type="protein sequence ID" value="RJO77968.1"/>
    <property type="molecule type" value="Genomic_DNA"/>
</dbReference>
<name>A0A3A4KCJ1_9NOCA</name>
<evidence type="ECO:0000313" key="2">
    <source>
        <dbReference type="EMBL" id="RJO77968.1"/>
    </source>
</evidence>